<keyword evidence="3" id="KW-0813">Transport</keyword>
<evidence type="ECO:0000256" key="7">
    <source>
        <dbReference type="SAM" id="Phobius"/>
    </source>
</evidence>
<dbReference type="SUPFAM" id="SSF52540">
    <property type="entry name" value="P-loop containing nucleoside triphosphate hydrolases"/>
    <property type="match status" value="1"/>
</dbReference>
<dbReference type="Proteomes" id="UP000269945">
    <property type="component" value="Unassembled WGS sequence"/>
</dbReference>
<keyword evidence="5 7" id="KW-1133">Transmembrane helix</keyword>
<evidence type="ECO:0000313" key="11">
    <source>
        <dbReference type="Proteomes" id="UP000269945"/>
    </source>
</evidence>
<feature type="non-terminal residue" evidence="10">
    <location>
        <position position="1"/>
    </location>
</feature>
<evidence type="ECO:0000259" key="9">
    <source>
        <dbReference type="Pfam" id="PF19055"/>
    </source>
</evidence>
<accession>A0A9X9LRR8</accession>
<dbReference type="GO" id="GO:0042632">
    <property type="term" value="P:cholesterol homeostasis"/>
    <property type="evidence" value="ECO:0007669"/>
    <property type="project" value="TreeGrafter"/>
</dbReference>
<evidence type="ECO:0000256" key="4">
    <source>
        <dbReference type="ARBA" id="ARBA00022692"/>
    </source>
</evidence>
<gene>
    <name evidence="10" type="ORF">BN2614_LOCUS15</name>
</gene>
<organism evidence="10 11">
    <name type="scientific">Gulo gulo</name>
    <name type="common">Wolverine</name>
    <name type="synonym">Gluton</name>
    <dbReference type="NCBI Taxonomy" id="48420"/>
    <lineage>
        <taxon>Eukaryota</taxon>
        <taxon>Metazoa</taxon>
        <taxon>Chordata</taxon>
        <taxon>Craniata</taxon>
        <taxon>Vertebrata</taxon>
        <taxon>Euteleostomi</taxon>
        <taxon>Mammalia</taxon>
        <taxon>Eutheria</taxon>
        <taxon>Laurasiatheria</taxon>
        <taxon>Carnivora</taxon>
        <taxon>Caniformia</taxon>
        <taxon>Musteloidea</taxon>
        <taxon>Mustelidae</taxon>
        <taxon>Guloninae</taxon>
        <taxon>Gulo</taxon>
    </lineage>
</organism>
<feature type="transmembrane region" description="Helical" evidence="7">
    <location>
        <begin position="492"/>
        <end position="514"/>
    </location>
</feature>
<sequence length="522" mass="57909">RVISVLLSLPPDQSLCLSHPSWSSQCWPFNRFSLDICLLNGMVLGLLGTSKGRHCVAWAGCQVARGTPFLPAPAPSEQLPPSSTPFSWHCPTHHRPPPRGLSLDSGLDSASCFQVVSLMKSLAQGGRTIICTIHQPSAKLFEMFDKLYILSQGQCIFKGVVTNLIPYLKGLGLHCPTYHNPADFIIEVASGEYGDLNPVLFRAVQNGLCAMAEKKSSPEKNEVPTPCPPCPQEVDPIESHTFATSTLTQFCILFKRTFLSILRDTVLTHLRFVSHVVIGVLIGLLYLHIGNDASKVFNNTGCLFFSMLFLMFAALMPTVLTFPLEMAVFMREHLNYWYSLKAYYLAKTMADVPFQVVCPVVYCSIIYWMTGQPAETSRFLLFSALAAATALVAQSLGLLIGAASNSLQVATFVGPVTAIPVLLFSGFFVSFKTIPTYLQWSSYLSYVRYGFEGVILTIYGMDRGDLTCLEEHCPFQNPQSILRALDVEDAKLYLDFLVLGIFFLALRLLAYLVLRYRVKSER</sequence>
<dbReference type="PANTHER" id="PTHR48041:SF75">
    <property type="entry name" value="ATP-BINDING CASSETTE SUB-FAMILY G MEMBER 4"/>
    <property type="match status" value="1"/>
</dbReference>
<dbReference type="InterPro" id="IPR043926">
    <property type="entry name" value="ABCG_dom"/>
</dbReference>
<dbReference type="GO" id="GO:0033344">
    <property type="term" value="P:cholesterol efflux"/>
    <property type="evidence" value="ECO:0007669"/>
    <property type="project" value="TreeGrafter"/>
</dbReference>
<reference evidence="10 11" key="1">
    <citation type="submission" date="2018-10" db="EMBL/GenBank/DDBJ databases">
        <authorList>
            <person name="Ekblom R."/>
            <person name="Jareborg N."/>
        </authorList>
    </citation>
    <scope>NUCLEOTIDE SEQUENCE [LARGE SCALE GENOMIC DNA]</scope>
    <source>
        <tissue evidence="10">Muscle</tissue>
    </source>
</reference>
<feature type="transmembrane region" description="Helical" evidence="7">
    <location>
        <begin position="342"/>
        <end position="367"/>
    </location>
</feature>
<feature type="transmembrane region" description="Helical" evidence="7">
    <location>
        <begin position="379"/>
        <end position="403"/>
    </location>
</feature>
<dbReference type="EMBL" id="CYRY02013396">
    <property type="protein sequence ID" value="VCW84048.1"/>
    <property type="molecule type" value="Genomic_DNA"/>
</dbReference>
<evidence type="ECO:0000256" key="2">
    <source>
        <dbReference type="ARBA" id="ARBA00005814"/>
    </source>
</evidence>
<comment type="subcellular location">
    <subcellularLocation>
        <location evidence="1">Membrane</location>
        <topology evidence="1">Multi-pass membrane protein</topology>
    </subcellularLocation>
</comment>
<evidence type="ECO:0000256" key="1">
    <source>
        <dbReference type="ARBA" id="ARBA00004141"/>
    </source>
</evidence>
<keyword evidence="4 7" id="KW-0812">Transmembrane</keyword>
<proteinExistence type="inferred from homology"/>
<feature type="transmembrane region" description="Helical" evidence="7">
    <location>
        <begin position="443"/>
        <end position="461"/>
    </location>
</feature>
<feature type="transmembrane region" description="Helical" evidence="7">
    <location>
        <begin position="409"/>
        <end position="431"/>
    </location>
</feature>
<name>A0A9X9LRR8_GULGU</name>
<dbReference type="InterPro" id="IPR013525">
    <property type="entry name" value="ABC2_TM"/>
</dbReference>
<feature type="domain" description="ABC transporter family G" evidence="9">
    <location>
        <begin position="134"/>
        <end position="191"/>
    </location>
</feature>
<feature type="transmembrane region" description="Helical" evidence="7">
    <location>
        <begin position="301"/>
        <end position="322"/>
    </location>
</feature>
<feature type="domain" description="ABC-2 type transporter transmembrane" evidence="8">
    <location>
        <begin position="248"/>
        <end position="457"/>
    </location>
</feature>
<dbReference type="Pfam" id="PF19055">
    <property type="entry name" value="ABC2_membrane_7"/>
    <property type="match status" value="1"/>
</dbReference>
<keyword evidence="6 7" id="KW-0472">Membrane</keyword>
<dbReference type="AlphaFoldDB" id="A0A9X9LRR8"/>
<evidence type="ECO:0000256" key="6">
    <source>
        <dbReference type="ARBA" id="ARBA00023136"/>
    </source>
</evidence>
<comment type="caution">
    <text evidence="10">The sequence shown here is derived from an EMBL/GenBank/DDBJ whole genome shotgun (WGS) entry which is preliminary data.</text>
</comment>
<protein>
    <recommendedName>
        <fullName evidence="12">ATP-binding cassette sub-family G member 4</fullName>
    </recommendedName>
</protein>
<feature type="transmembrane region" description="Helical" evidence="7">
    <location>
        <begin position="272"/>
        <end position="289"/>
    </location>
</feature>
<evidence type="ECO:0000259" key="8">
    <source>
        <dbReference type="Pfam" id="PF01061"/>
    </source>
</evidence>
<dbReference type="PANTHER" id="PTHR48041">
    <property type="entry name" value="ABC TRANSPORTER G FAMILY MEMBER 28"/>
    <property type="match status" value="1"/>
</dbReference>
<dbReference type="GO" id="GO:0034041">
    <property type="term" value="F:ABC-type sterol transporter activity"/>
    <property type="evidence" value="ECO:0007669"/>
    <property type="project" value="TreeGrafter"/>
</dbReference>
<keyword evidence="11" id="KW-1185">Reference proteome</keyword>
<dbReference type="InterPro" id="IPR050352">
    <property type="entry name" value="ABCG_transporters"/>
</dbReference>
<dbReference type="GO" id="GO:0005886">
    <property type="term" value="C:plasma membrane"/>
    <property type="evidence" value="ECO:0007669"/>
    <property type="project" value="TreeGrafter"/>
</dbReference>
<evidence type="ECO:0008006" key="12">
    <source>
        <dbReference type="Google" id="ProtNLM"/>
    </source>
</evidence>
<dbReference type="Pfam" id="PF01061">
    <property type="entry name" value="ABC2_membrane"/>
    <property type="match status" value="1"/>
</dbReference>
<evidence type="ECO:0000313" key="10">
    <source>
        <dbReference type="EMBL" id="VCW84048.1"/>
    </source>
</evidence>
<comment type="similarity">
    <text evidence="2">Belongs to the ABC transporter superfamily. ABCG family. Eye pigment precursor importer (TC 3.A.1.204) subfamily.</text>
</comment>
<dbReference type="InterPro" id="IPR027417">
    <property type="entry name" value="P-loop_NTPase"/>
</dbReference>
<dbReference type="Gene3D" id="3.40.50.300">
    <property type="entry name" value="P-loop containing nucleotide triphosphate hydrolases"/>
    <property type="match status" value="1"/>
</dbReference>
<evidence type="ECO:0000256" key="5">
    <source>
        <dbReference type="ARBA" id="ARBA00022989"/>
    </source>
</evidence>
<evidence type="ECO:0000256" key="3">
    <source>
        <dbReference type="ARBA" id="ARBA00022448"/>
    </source>
</evidence>